<evidence type="ECO:0000313" key="2">
    <source>
        <dbReference type="EMBL" id="MFD2637955.1"/>
    </source>
</evidence>
<evidence type="ECO:0000313" key="3">
    <source>
        <dbReference type="Proteomes" id="UP001597452"/>
    </source>
</evidence>
<feature type="transmembrane region" description="Helical" evidence="1">
    <location>
        <begin position="32"/>
        <end position="52"/>
    </location>
</feature>
<comment type="caution">
    <text evidence="2">The sequence shown here is derived from an EMBL/GenBank/DDBJ whole genome shotgun (WGS) entry which is preliminary data.</text>
</comment>
<feature type="transmembrane region" description="Helical" evidence="1">
    <location>
        <begin position="6"/>
        <end position="25"/>
    </location>
</feature>
<protein>
    <recommendedName>
        <fullName evidence="4">YesK-like protein</fullName>
    </recommendedName>
</protein>
<keyword evidence="1" id="KW-1133">Transmembrane helix</keyword>
<dbReference type="RefSeq" id="WP_377327482.1">
    <property type="nucleotide sequence ID" value="NZ_JBHUMZ010000011.1"/>
</dbReference>
<keyword evidence="1" id="KW-0472">Membrane</keyword>
<accession>A0ABW5Q7Q6</accession>
<dbReference type="EMBL" id="JBHUMZ010000011">
    <property type="protein sequence ID" value="MFD2637955.1"/>
    <property type="molecule type" value="Genomic_DNA"/>
</dbReference>
<keyword evidence="1" id="KW-0812">Transmembrane</keyword>
<evidence type="ECO:0008006" key="4">
    <source>
        <dbReference type="Google" id="ProtNLM"/>
    </source>
</evidence>
<sequence length="85" mass="10169">MVYLFILVGFFVVSILIHYIQKGIGVSRDYNFYIFTFTMILSVLAFVLGYFFEFNYHLFFMGYGFLFFIGSLISLAVSYWYKELR</sequence>
<proteinExistence type="predicted"/>
<reference evidence="3" key="1">
    <citation type="journal article" date="2019" name="Int. J. Syst. Evol. Microbiol.">
        <title>The Global Catalogue of Microorganisms (GCM) 10K type strain sequencing project: providing services to taxonomists for standard genome sequencing and annotation.</title>
        <authorList>
            <consortium name="The Broad Institute Genomics Platform"/>
            <consortium name="The Broad Institute Genome Sequencing Center for Infectious Disease"/>
            <person name="Wu L."/>
            <person name="Ma J."/>
        </authorList>
    </citation>
    <scope>NUCLEOTIDE SEQUENCE [LARGE SCALE GENOMIC DNA]</scope>
    <source>
        <strain evidence="3">TISTR 1571</strain>
    </source>
</reference>
<dbReference type="Proteomes" id="UP001597452">
    <property type="component" value="Unassembled WGS sequence"/>
</dbReference>
<name>A0ABW5Q7Q6_9BACI</name>
<evidence type="ECO:0000256" key="1">
    <source>
        <dbReference type="SAM" id="Phobius"/>
    </source>
</evidence>
<keyword evidence="3" id="KW-1185">Reference proteome</keyword>
<organism evidence="2 3">
    <name type="scientific">Piscibacillus salipiscarius</name>
    <dbReference type="NCBI Taxonomy" id="299480"/>
    <lineage>
        <taxon>Bacteria</taxon>
        <taxon>Bacillati</taxon>
        <taxon>Bacillota</taxon>
        <taxon>Bacilli</taxon>
        <taxon>Bacillales</taxon>
        <taxon>Bacillaceae</taxon>
        <taxon>Piscibacillus</taxon>
    </lineage>
</organism>
<feature type="transmembrane region" description="Helical" evidence="1">
    <location>
        <begin position="58"/>
        <end position="81"/>
    </location>
</feature>
<gene>
    <name evidence="2" type="ORF">ACFSW4_03560</name>
</gene>